<evidence type="ECO:0000313" key="6">
    <source>
        <dbReference type="EMBL" id="APZ51224.1"/>
    </source>
</evidence>
<dbReference type="Gene3D" id="1.10.530.40">
    <property type="match status" value="1"/>
</dbReference>
<dbReference type="GO" id="GO:0003796">
    <property type="term" value="F:lysozyme activity"/>
    <property type="evidence" value="ECO:0007669"/>
    <property type="project" value="UniProtKB-EC"/>
</dbReference>
<name>A0A1P8UP92_9RHOB</name>
<proteinExistence type="inferred from homology"/>
<comment type="catalytic activity">
    <reaction evidence="3">
        <text>Hydrolysis of (1-&gt;4)-beta-linkages between N-acetylmuramic acid and N-acetyl-D-glucosamine residues in a peptidoglycan and between N-acetyl-D-glucosamine residues in chitodextrins.</text>
        <dbReference type="EC" id="3.2.1.17"/>
    </reaction>
</comment>
<evidence type="ECO:0000256" key="3">
    <source>
        <dbReference type="RuleBase" id="RU003788"/>
    </source>
</evidence>
<dbReference type="GO" id="GO:0009253">
    <property type="term" value="P:peptidoglycan catabolic process"/>
    <property type="evidence" value="ECO:0007669"/>
    <property type="project" value="InterPro"/>
</dbReference>
<protein>
    <recommendedName>
        <fullName evidence="3">Lysozyme</fullName>
        <ecNumber evidence="3">3.2.1.17</ecNumber>
    </recommendedName>
</protein>
<dbReference type="KEGG" id="paby:Ga0080574_TMP890"/>
<dbReference type="AlphaFoldDB" id="A0A1P8UP92"/>
<evidence type="ECO:0000313" key="7">
    <source>
        <dbReference type="Proteomes" id="UP000187059"/>
    </source>
</evidence>
<evidence type="ECO:0000256" key="2">
    <source>
        <dbReference type="ARBA" id="ARBA00022638"/>
    </source>
</evidence>
<dbReference type="GO" id="GO:0042742">
    <property type="term" value="P:defense response to bacterium"/>
    <property type="evidence" value="ECO:0007669"/>
    <property type="project" value="UniProtKB-KW"/>
</dbReference>
<evidence type="ECO:0000256" key="5">
    <source>
        <dbReference type="SAM" id="MobiDB-lite"/>
    </source>
</evidence>
<dbReference type="InterPro" id="IPR023347">
    <property type="entry name" value="Lysozyme_dom_sf"/>
</dbReference>
<reference evidence="6 7" key="1">
    <citation type="submission" date="2016-04" db="EMBL/GenBank/DDBJ databases">
        <title>Deep-sea bacteria in the southern Pacific.</title>
        <authorList>
            <person name="Tang K."/>
        </authorList>
    </citation>
    <scope>NUCLEOTIDE SEQUENCE [LARGE SCALE GENOMIC DNA]</scope>
    <source>
        <strain evidence="6 7">JLT2014</strain>
    </source>
</reference>
<sequence>MAEAVERTERIRILLDLEKDAHDREARAAAREIVRLEKAYDPLSRAVEKQERAMRRLSKQFDAGKIDAQQFKRLQDGIQREYDQSIDKANRFTAALAANNNAHGGLIGTVTRNKAAFQQLGYQVGDAAVQIQGGTSAITALTQQGSQLLGVMGPYGAIAGAVLAIGAPLAAAFFAAGDEAESAADKQKGLNEATDAYADAAEAARRPLADLREEYGSLADEMQRAFEVTKELAGVQASRRLQSAADDIAEGMGSIAEFVPGADDDDGQAAYQVAKTFRRIRREFDLTEAQAQDVMSAFRDLSRAEGPEDILAAAQALQALMITLAGSVEAAGDQFGETFTGLADLIENAAKQTNAGITETERLLRKYADAESDVMRLGRERSSIERELQEATEAADEARVRRAEKALEVLDAEILKTFELKDALREMAEQAKGAFDWLSKMSGLDISGMMRGVFDGIGDTVEDWMTRAEGTDAAKALIREREGFRTDPYWDVNHWRAGYGSDTATDAEGNVRTVTQGSAVSFEDAERDLERRISGYFNTLIDRLGFERFNDLEASQQAALASLLHNYGEGELRQGGDLAQVLEALNGSNDQLVAQRIAELGSHNNGVNRDRRREEARAFGDPAATIAAQDARSKAQKEADREAEKADKDRARALKQSKEAWDGLLGSMDPILAAQQKYNAAVEVMDEAVANGQATLAEGLAARSQLFKEYGEQLEGSLDAEISKLDQAVQDGESTVSEALDRRATLIERYSGVLEGAHRAELAAISEAERAGEIGLQQSLKLRAEILRDYQDSLAGLKGSDVEINVPDFEPIKRGYEGLTQALLDARRAGESVGDALRSWILDATLQAALRDLVDQLANMSGQGGVMGGIGSFFSWAFGDGAAPGTPARSAKGNAFASSGQVQPFAKGGAFTNSIVSTPTLFRMGDGKLGEMGEAGPEAVMPLARKDGRLSVRGDDGSLLPLTRVGGILGVSMSGVSQDRIDAVRQFASGAAFGGTGRRPVAPASGRAGASAVPPVVSMPVNIETLAGTTAEVTQTPDGGMNIRMVRRFMREELASGSMDSAMRRRWGGRPLPKGS</sequence>
<gene>
    <name evidence="6" type="ORF">Ga0080574_TMP890</name>
</gene>
<keyword evidence="3" id="KW-0378">Hydrolase</keyword>
<dbReference type="GO" id="GO:0031640">
    <property type="term" value="P:killing of cells of another organism"/>
    <property type="evidence" value="ECO:0007669"/>
    <property type="project" value="UniProtKB-KW"/>
</dbReference>
<feature type="region of interest" description="Disordered" evidence="5">
    <location>
        <begin position="626"/>
        <end position="652"/>
    </location>
</feature>
<evidence type="ECO:0000256" key="1">
    <source>
        <dbReference type="ARBA" id="ARBA00022529"/>
    </source>
</evidence>
<keyword evidence="2 3" id="KW-0081">Bacteriolytic enzyme</keyword>
<keyword evidence="4" id="KW-0175">Coiled coil</keyword>
<dbReference type="GO" id="GO:0016998">
    <property type="term" value="P:cell wall macromolecule catabolic process"/>
    <property type="evidence" value="ECO:0007669"/>
    <property type="project" value="InterPro"/>
</dbReference>
<feature type="region of interest" description="Disordered" evidence="5">
    <location>
        <begin position="1057"/>
        <end position="1076"/>
    </location>
</feature>
<dbReference type="EMBL" id="CP015093">
    <property type="protein sequence ID" value="APZ51224.1"/>
    <property type="molecule type" value="Genomic_DNA"/>
</dbReference>
<dbReference type="InterPro" id="IPR023346">
    <property type="entry name" value="Lysozyme-like_dom_sf"/>
</dbReference>
<keyword evidence="1 3" id="KW-0929">Antimicrobial</keyword>
<organism evidence="6 7">
    <name type="scientific">Salipiger abyssi</name>
    <dbReference type="NCBI Taxonomy" id="1250539"/>
    <lineage>
        <taxon>Bacteria</taxon>
        <taxon>Pseudomonadati</taxon>
        <taxon>Pseudomonadota</taxon>
        <taxon>Alphaproteobacteria</taxon>
        <taxon>Rhodobacterales</taxon>
        <taxon>Roseobacteraceae</taxon>
        <taxon>Salipiger</taxon>
    </lineage>
</organism>
<dbReference type="SUPFAM" id="SSF53955">
    <property type="entry name" value="Lysozyme-like"/>
    <property type="match status" value="1"/>
</dbReference>
<dbReference type="EC" id="3.2.1.17" evidence="3"/>
<accession>A0A1P8UP92</accession>
<keyword evidence="7" id="KW-1185">Reference proteome</keyword>
<evidence type="ECO:0000256" key="4">
    <source>
        <dbReference type="SAM" id="Coils"/>
    </source>
</evidence>
<dbReference type="RefSeq" id="WP_076695572.1">
    <property type="nucleotide sequence ID" value="NZ_CP015093.1"/>
</dbReference>
<dbReference type="Proteomes" id="UP000187059">
    <property type="component" value="Chromosome"/>
</dbReference>
<dbReference type="InterPro" id="IPR002196">
    <property type="entry name" value="Glyco_hydro_24"/>
</dbReference>
<dbReference type="OrthoDB" id="8448547at2"/>
<keyword evidence="3" id="KW-0326">Glycosidase</keyword>
<comment type="similarity">
    <text evidence="3">Belongs to the glycosyl hydrolase 24 family.</text>
</comment>
<feature type="compositionally biased region" description="Basic and acidic residues" evidence="5">
    <location>
        <begin position="631"/>
        <end position="652"/>
    </location>
</feature>
<feature type="coiled-coil region" evidence="4">
    <location>
        <begin position="367"/>
        <end position="408"/>
    </location>
</feature>
<dbReference type="Pfam" id="PF00959">
    <property type="entry name" value="Phage_lysozyme"/>
    <property type="match status" value="1"/>
</dbReference>
<dbReference type="STRING" id="1250539.Ga0080574_TMP890"/>